<evidence type="ECO:0000256" key="1">
    <source>
        <dbReference type="SAM" id="Phobius"/>
    </source>
</evidence>
<keyword evidence="3" id="KW-1185">Reference proteome</keyword>
<accession>A0A834X9G6</accession>
<keyword evidence="1" id="KW-0472">Membrane</keyword>
<dbReference type="EMBL" id="JAAIUW010000002">
    <property type="protein sequence ID" value="KAF7840951.1"/>
    <property type="molecule type" value="Genomic_DNA"/>
</dbReference>
<evidence type="ECO:0000313" key="2">
    <source>
        <dbReference type="EMBL" id="KAF7840951.1"/>
    </source>
</evidence>
<sequence>MLLHAAALSTPTPAFVALILFLPHSHIWISVFNAAKAYESAAPRMDFNNRTA</sequence>
<dbReference type="AlphaFoldDB" id="A0A834X9G6"/>
<evidence type="ECO:0000313" key="3">
    <source>
        <dbReference type="Proteomes" id="UP000634136"/>
    </source>
</evidence>
<dbReference type="Proteomes" id="UP000634136">
    <property type="component" value="Unassembled WGS sequence"/>
</dbReference>
<keyword evidence="1" id="KW-1133">Transmembrane helix</keyword>
<organism evidence="2 3">
    <name type="scientific">Senna tora</name>
    <dbReference type="NCBI Taxonomy" id="362788"/>
    <lineage>
        <taxon>Eukaryota</taxon>
        <taxon>Viridiplantae</taxon>
        <taxon>Streptophyta</taxon>
        <taxon>Embryophyta</taxon>
        <taxon>Tracheophyta</taxon>
        <taxon>Spermatophyta</taxon>
        <taxon>Magnoliopsida</taxon>
        <taxon>eudicotyledons</taxon>
        <taxon>Gunneridae</taxon>
        <taxon>Pentapetalae</taxon>
        <taxon>rosids</taxon>
        <taxon>fabids</taxon>
        <taxon>Fabales</taxon>
        <taxon>Fabaceae</taxon>
        <taxon>Caesalpinioideae</taxon>
        <taxon>Cassia clade</taxon>
        <taxon>Senna</taxon>
    </lineage>
</organism>
<proteinExistence type="predicted"/>
<comment type="caution">
    <text evidence="2">The sequence shown here is derived from an EMBL/GenBank/DDBJ whole genome shotgun (WGS) entry which is preliminary data.</text>
</comment>
<keyword evidence="1" id="KW-0812">Transmembrane</keyword>
<reference evidence="2" key="1">
    <citation type="submission" date="2020-09" db="EMBL/GenBank/DDBJ databases">
        <title>Genome-Enabled Discovery of Anthraquinone Biosynthesis in Senna tora.</title>
        <authorList>
            <person name="Kang S.-H."/>
            <person name="Pandey R.P."/>
            <person name="Lee C.-M."/>
            <person name="Sim J.-S."/>
            <person name="Jeong J.-T."/>
            <person name="Choi B.-S."/>
            <person name="Jung M."/>
            <person name="Ginzburg D."/>
            <person name="Zhao K."/>
            <person name="Won S.Y."/>
            <person name="Oh T.-J."/>
            <person name="Yu Y."/>
            <person name="Kim N.-H."/>
            <person name="Lee O.R."/>
            <person name="Lee T.-H."/>
            <person name="Bashyal P."/>
            <person name="Kim T.-S."/>
            <person name="Lee W.-H."/>
            <person name="Kawkins C."/>
            <person name="Kim C.-K."/>
            <person name="Kim J.S."/>
            <person name="Ahn B.O."/>
            <person name="Rhee S.Y."/>
            <person name="Sohng J.K."/>
        </authorList>
    </citation>
    <scope>NUCLEOTIDE SEQUENCE</scope>
    <source>
        <tissue evidence="2">Leaf</tissue>
    </source>
</reference>
<protein>
    <submittedName>
        <fullName evidence="2">Uncharacterized protein</fullName>
    </submittedName>
</protein>
<gene>
    <name evidence="2" type="ORF">G2W53_003249</name>
</gene>
<feature type="transmembrane region" description="Helical" evidence="1">
    <location>
        <begin position="12"/>
        <end position="35"/>
    </location>
</feature>
<name>A0A834X9G6_9FABA</name>